<evidence type="ECO:0000256" key="2">
    <source>
        <dbReference type="ARBA" id="ARBA00012438"/>
    </source>
</evidence>
<keyword evidence="7" id="KW-0067">ATP-binding</keyword>
<evidence type="ECO:0000256" key="5">
    <source>
        <dbReference type="ARBA" id="ARBA00022741"/>
    </source>
</evidence>
<evidence type="ECO:0000256" key="6">
    <source>
        <dbReference type="ARBA" id="ARBA00022777"/>
    </source>
</evidence>
<dbReference type="RefSeq" id="WP_045054360.1">
    <property type="nucleotide sequence ID" value="NZ_CAWMDP010000041.1"/>
</dbReference>
<dbReference type="CDD" id="cd16917">
    <property type="entry name" value="HATPase_UhpB-NarQ-NarX-like"/>
    <property type="match status" value="1"/>
</dbReference>
<dbReference type="InterPro" id="IPR036890">
    <property type="entry name" value="HATPase_C_sf"/>
</dbReference>
<accession>A0A0D8ZT05</accession>
<dbReference type="Gene3D" id="3.30.565.10">
    <property type="entry name" value="Histidine kinase-like ATPase, C-terminal domain"/>
    <property type="match status" value="1"/>
</dbReference>
<feature type="domain" description="Response regulatory" evidence="12">
    <location>
        <begin position="10"/>
        <end position="126"/>
    </location>
</feature>
<keyword evidence="5" id="KW-0547">Nucleotide-binding</keyword>
<evidence type="ECO:0000256" key="4">
    <source>
        <dbReference type="ARBA" id="ARBA00022679"/>
    </source>
</evidence>
<feature type="modified residue" description="4-aspartylphosphate" evidence="9">
    <location>
        <position position="59"/>
    </location>
</feature>
<keyword evidence="4" id="KW-0808">Transferase</keyword>
<dbReference type="PROSITE" id="PS50110">
    <property type="entry name" value="RESPONSE_REGULATORY"/>
    <property type="match status" value="1"/>
</dbReference>
<dbReference type="EMBL" id="JYON01000008">
    <property type="protein sequence ID" value="KJH71893.1"/>
    <property type="molecule type" value="Genomic_DNA"/>
</dbReference>
<sequence>MNNNQSLKGDILIVDDTLDNLRLLSAMLSDRGYEVRSVPNGSTALMGVQAQPPDLILLDITMPVMNGYEVCQRLKANPQTCEIPVIFISALNEVFDKVKAFAVGGVDYITKPFQVEEVLVRVENHLKLTRLQAQLQAQNSRLQQAEAELRQALNQEQILNQRIEEMATIEERNRIARDIHDSLGHSLVALNIQMETAITLWQQDPSQAYTILLEAKQLGTNALQAVRQSVAQMRFDPLQGQTLEKAIASLSQKFHHTTGILPELCINLYQPLCHVMNTALYRIVQEGLTNICKYAEATAVKISIQSTQSELSLVLEDNGKGFRVDESRIGYGLQGMQERTAALGGKLEMSSAPGAGCRIVAAFPQLQNLNSNS</sequence>
<keyword evidence="3 9" id="KW-0597">Phosphoprotein</keyword>
<dbReference type="Pfam" id="PF07730">
    <property type="entry name" value="HisKA_3"/>
    <property type="match status" value="1"/>
</dbReference>
<dbReference type="PANTHER" id="PTHR24421:SF10">
    <property type="entry name" value="NITRATE_NITRITE SENSOR PROTEIN NARQ"/>
    <property type="match status" value="1"/>
</dbReference>
<dbReference type="PANTHER" id="PTHR24421">
    <property type="entry name" value="NITRATE/NITRITE SENSOR PROTEIN NARX-RELATED"/>
    <property type="match status" value="1"/>
</dbReference>
<dbReference type="GO" id="GO:0005524">
    <property type="term" value="F:ATP binding"/>
    <property type="evidence" value="ECO:0007669"/>
    <property type="project" value="UniProtKB-KW"/>
</dbReference>
<dbReference type="Gene3D" id="1.20.5.1930">
    <property type="match status" value="1"/>
</dbReference>
<keyword evidence="14" id="KW-1185">Reference proteome</keyword>
<dbReference type="GO" id="GO:0046983">
    <property type="term" value="F:protein dimerization activity"/>
    <property type="evidence" value="ECO:0007669"/>
    <property type="project" value="InterPro"/>
</dbReference>
<dbReference type="Proteomes" id="UP000032452">
    <property type="component" value="Unassembled WGS sequence"/>
</dbReference>
<evidence type="ECO:0000256" key="9">
    <source>
        <dbReference type="PROSITE-ProRule" id="PRU00169"/>
    </source>
</evidence>
<dbReference type="InterPro" id="IPR011006">
    <property type="entry name" value="CheY-like_superfamily"/>
</dbReference>
<dbReference type="Gene3D" id="3.40.50.2300">
    <property type="match status" value="1"/>
</dbReference>
<comment type="caution">
    <text evidence="13">The sequence shown here is derived from an EMBL/GenBank/DDBJ whole genome shotgun (WGS) entry which is preliminary data.</text>
</comment>
<dbReference type="GO" id="GO:0000155">
    <property type="term" value="F:phosphorelay sensor kinase activity"/>
    <property type="evidence" value="ECO:0007669"/>
    <property type="project" value="InterPro"/>
</dbReference>
<feature type="coiled-coil region" evidence="10">
    <location>
        <begin position="128"/>
        <end position="166"/>
    </location>
</feature>
<gene>
    <name evidence="13" type="ORF">UH38_09155</name>
</gene>
<dbReference type="SUPFAM" id="SSF55874">
    <property type="entry name" value="ATPase domain of HSP90 chaperone/DNA topoisomerase II/histidine kinase"/>
    <property type="match status" value="1"/>
</dbReference>
<evidence type="ECO:0000313" key="13">
    <source>
        <dbReference type="EMBL" id="KJH71893.1"/>
    </source>
</evidence>
<evidence type="ECO:0000256" key="10">
    <source>
        <dbReference type="SAM" id="Coils"/>
    </source>
</evidence>
<dbReference type="InterPro" id="IPR011712">
    <property type="entry name" value="Sig_transdc_His_kin_sub3_dim/P"/>
</dbReference>
<feature type="domain" description="Histidine kinase" evidence="11">
    <location>
        <begin position="280"/>
        <end position="367"/>
    </location>
</feature>
<evidence type="ECO:0000256" key="8">
    <source>
        <dbReference type="ARBA" id="ARBA00023012"/>
    </source>
</evidence>
<evidence type="ECO:0000313" key="14">
    <source>
        <dbReference type="Proteomes" id="UP000032452"/>
    </source>
</evidence>
<keyword evidence="6 13" id="KW-0418">Kinase</keyword>
<keyword evidence="8" id="KW-0902">Two-component regulatory system</keyword>
<dbReference type="InterPro" id="IPR005467">
    <property type="entry name" value="His_kinase_dom"/>
</dbReference>
<dbReference type="Pfam" id="PF02518">
    <property type="entry name" value="HATPase_c"/>
    <property type="match status" value="1"/>
</dbReference>
<dbReference type="CDD" id="cd19920">
    <property type="entry name" value="REC_PA4781-like"/>
    <property type="match status" value="1"/>
</dbReference>
<evidence type="ECO:0000256" key="3">
    <source>
        <dbReference type="ARBA" id="ARBA00022553"/>
    </source>
</evidence>
<keyword evidence="10" id="KW-0175">Coiled coil</keyword>
<evidence type="ECO:0000259" key="12">
    <source>
        <dbReference type="PROSITE" id="PS50110"/>
    </source>
</evidence>
<organism evidence="13 14">
    <name type="scientific">Aliterella atlantica CENA595</name>
    <dbReference type="NCBI Taxonomy" id="1618023"/>
    <lineage>
        <taxon>Bacteria</taxon>
        <taxon>Bacillati</taxon>
        <taxon>Cyanobacteriota</taxon>
        <taxon>Cyanophyceae</taxon>
        <taxon>Chroococcidiopsidales</taxon>
        <taxon>Aliterellaceae</taxon>
        <taxon>Aliterella</taxon>
    </lineage>
</organism>
<dbReference type="EC" id="2.7.13.3" evidence="2"/>
<dbReference type="AlphaFoldDB" id="A0A0D8ZT05"/>
<dbReference type="OrthoDB" id="467259at2"/>
<dbReference type="InterPro" id="IPR003594">
    <property type="entry name" value="HATPase_dom"/>
</dbReference>
<dbReference type="STRING" id="1618023.UH38_09155"/>
<comment type="catalytic activity">
    <reaction evidence="1">
        <text>ATP + protein L-histidine = ADP + protein N-phospho-L-histidine.</text>
        <dbReference type="EC" id="2.7.13.3"/>
    </reaction>
</comment>
<dbReference type="GO" id="GO:0016020">
    <property type="term" value="C:membrane"/>
    <property type="evidence" value="ECO:0007669"/>
    <property type="project" value="InterPro"/>
</dbReference>
<evidence type="ECO:0000256" key="7">
    <source>
        <dbReference type="ARBA" id="ARBA00022840"/>
    </source>
</evidence>
<dbReference type="PROSITE" id="PS50109">
    <property type="entry name" value="HIS_KIN"/>
    <property type="match status" value="1"/>
</dbReference>
<dbReference type="SMART" id="SM00387">
    <property type="entry name" value="HATPase_c"/>
    <property type="match status" value="1"/>
</dbReference>
<proteinExistence type="predicted"/>
<dbReference type="InterPro" id="IPR050482">
    <property type="entry name" value="Sensor_HK_TwoCompSys"/>
</dbReference>
<dbReference type="SMART" id="SM00448">
    <property type="entry name" value="REC"/>
    <property type="match status" value="1"/>
</dbReference>
<dbReference type="SUPFAM" id="SSF52172">
    <property type="entry name" value="CheY-like"/>
    <property type="match status" value="1"/>
</dbReference>
<evidence type="ECO:0000256" key="1">
    <source>
        <dbReference type="ARBA" id="ARBA00000085"/>
    </source>
</evidence>
<dbReference type="Pfam" id="PF00072">
    <property type="entry name" value="Response_reg"/>
    <property type="match status" value="1"/>
</dbReference>
<reference evidence="13 14" key="1">
    <citation type="submission" date="2015-02" db="EMBL/GenBank/DDBJ databases">
        <title>Draft genome of a novel marine cyanobacterium (Chroococcales) isolated from South Atlantic Ocean.</title>
        <authorList>
            <person name="Rigonato J."/>
            <person name="Alvarenga D.O."/>
            <person name="Branco L.H."/>
            <person name="Varani A.M."/>
            <person name="Brandini F.P."/>
            <person name="Fiore M.F."/>
        </authorList>
    </citation>
    <scope>NUCLEOTIDE SEQUENCE [LARGE SCALE GENOMIC DNA]</scope>
    <source>
        <strain evidence="13 14">CENA595</strain>
    </source>
</reference>
<name>A0A0D8ZT05_9CYAN</name>
<protein>
    <recommendedName>
        <fullName evidence="2">histidine kinase</fullName>
        <ecNumber evidence="2">2.7.13.3</ecNumber>
    </recommendedName>
</protein>
<evidence type="ECO:0000259" key="11">
    <source>
        <dbReference type="PROSITE" id="PS50109"/>
    </source>
</evidence>
<dbReference type="InterPro" id="IPR001789">
    <property type="entry name" value="Sig_transdc_resp-reg_receiver"/>
</dbReference>